<sequence length="230" mass="25222">MDIVDHSTPSPFADPESDSFRCRSGTLWPVSPRKTWLDGRVDVFLDESRHLGLTCSRDPVRHEIEMRVSAVAATLRVSEATAQREFDDHTIREMARRMSTVLEAEKPGSDLLTLPPTHTVPTAIAGRTSAGLAIVAELAATADLPNLDENAADTMHQAIALICTWGIMTERSSSLPGMVAVPEALIHRTIRELARGIHRLDSGTVPYDGGDPDELRAALEDNIRQLRNEV</sequence>
<proteinExistence type="predicted"/>
<comment type="caution">
    <text evidence="1">The sequence shown here is derived from an EMBL/GenBank/DDBJ whole genome shotgun (WGS) entry which is preliminary data.</text>
</comment>
<protein>
    <submittedName>
        <fullName evidence="1">Uncharacterized protein</fullName>
    </submittedName>
</protein>
<dbReference type="EMBL" id="JABELX010000011">
    <property type="protein sequence ID" value="NNH73804.1"/>
    <property type="molecule type" value="Genomic_DNA"/>
</dbReference>
<name>A0A849C530_9NOCA</name>
<evidence type="ECO:0000313" key="2">
    <source>
        <dbReference type="Proteomes" id="UP000586827"/>
    </source>
</evidence>
<dbReference type="Proteomes" id="UP000586827">
    <property type="component" value="Unassembled WGS sequence"/>
</dbReference>
<keyword evidence="2" id="KW-1185">Reference proteome</keyword>
<dbReference type="AlphaFoldDB" id="A0A849C530"/>
<evidence type="ECO:0000313" key="1">
    <source>
        <dbReference type="EMBL" id="NNH73804.1"/>
    </source>
</evidence>
<organism evidence="1 2">
    <name type="scientific">Nocardia uniformis</name>
    <dbReference type="NCBI Taxonomy" id="53432"/>
    <lineage>
        <taxon>Bacteria</taxon>
        <taxon>Bacillati</taxon>
        <taxon>Actinomycetota</taxon>
        <taxon>Actinomycetes</taxon>
        <taxon>Mycobacteriales</taxon>
        <taxon>Nocardiaceae</taxon>
        <taxon>Nocardia</taxon>
    </lineage>
</organism>
<reference evidence="1 2" key="1">
    <citation type="submission" date="2020-05" db="EMBL/GenBank/DDBJ databases">
        <title>MicrobeNet Type strains.</title>
        <authorList>
            <person name="Nicholson A.C."/>
        </authorList>
    </citation>
    <scope>NUCLEOTIDE SEQUENCE [LARGE SCALE GENOMIC DNA]</scope>
    <source>
        <strain evidence="1 2">JCM 3224</strain>
    </source>
</reference>
<accession>A0A849C530</accession>
<dbReference type="RefSeq" id="WP_157552290.1">
    <property type="nucleotide sequence ID" value="NZ_JABELX010000011.1"/>
</dbReference>
<gene>
    <name evidence="1" type="ORF">HLB23_28790</name>
</gene>